<dbReference type="SUPFAM" id="SSF50729">
    <property type="entry name" value="PH domain-like"/>
    <property type="match status" value="1"/>
</dbReference>
<evidence type="ECO:0000259" key="1">
    <source>
        <dbReference type="PROSITE" id="PS50003"/>
    </source>
</evidence>
<name>A0A7M5UMT8_9CNID</name>
<dbReference type="AlphaFoldDB" id="A0A7M5UMT8"/>
<dbReference type="Pfam" id="PF00169">
    <property type="entry name" value="PH"/>
    <property type="match status" value="1"/>
</dbReference>
<dbReference type="Proteomes" id="UP000594262">
    <property type="component" value="Unplaced"/>
</dbReference>
<dbReference type="RefSeq" id="XP_066928781.1">
    <property type="nucleotide sequence ID" value="XM_067072680.1"/>
</dbReference>
<reference evidence="2" key="1">
    <citation type="submission" date="2021-01" db="UniProtKB">
        <authorList>
            <consortium name="EnsemblMetazoa"/>
        </authorList>
    </citation>
    <scope>IDENTIFICATION</scope>
</reference>
<proteinExistence type="predicted"/>
<protein>
    <recommendedName>
        <fullName evidence="1">PH domain-containing protein</fullName>
    </recommendedName>
</protein>
<dbReference type="InterPro" id="IPR011993">
    <property type="entry name" value="PH-like_dom_sf"/>
</dbReference>
<dbReference type="SMART" id="SM00233">
    <property type="entry name" value="PH"/>
    <property type="match status" value="1"/>
</dbReference>
<feature type="domain" description="PH" evidence="1">
    <location>
        <begin position="14"/>
        <end position="158"/>
    </location>
</feature>
<dbReference type="PROSITE" id="PS50003">
    <property type="entry name" value="PH_DOMAIN"/>
    <property type="match status" value="1"/>
</dbReference>
<dbReference type="InterPro" id="IPR001849">
    <property type="entry name" value="PH_domain"/>
</dbReference>
<keyword evidence="3" id="KW-1185">Reference proteome</keyword>
<dbReference type="Gene3D" id="2.30.29.30">
    <property type="entry name" value="Pleckstrin-homology domain (PH domain)/Phosphotyrosine-binding domain (PTB)"/>
    <property type="match status" value="1"/>
</dbReference>
<dbReference type="EnsemblMetazoa" id="CLYHEMT012158.1">
    <property type="protein sequence ID" value="CLYHEMP012158.1"/>
    <property type="gene ID" value="CLYHEMG012158"/>
</dbReference>
<evidence type="ECO:0000313" key="3">
    <source>
        <dbReference type="Proteomes" id="UP000594262"/>
    </source>
</evidence>
<sequence length="168" mass="19265">MSNDTINGIITDDDVIHSGWLTKSPPQKKMKNAASWTIRYFRLCYFTKESFDRVKAICTKIDPAGESKDEADKEAADQSPNRLCLVFWKNESANEKPLRAISLRDSSIRRLEAHPDQSLDKKFPNMITLVTPSRKYFFSDRNPDSANKWLEMIGEAIKYNNDGELSVQ</sequence>
<organism evidence="2 3">
    <name type="scientific">Clytia hemisphaerica</name>
    <dbReference type="NCBI Taxonomy" id="252671"/>
    <lineage>
        <taxon>Eukaryota</taxon>
        <taxon>Metazoa</taxon>
        <taxon>Cnidaria</taxon>
        <taxon>Hydrozoa</taxon>
        <taxon>Hydroidolina</taxon>
        <taxon>Leptothecata</taxon>
        <taxon>Obeliida</taxon>
        <taxon>Clytiidae</taxon>
        <taxon>Clytia</taxon>
    </lineage>
</organism>
<dbReference type="GeneID" id="136816358"/>
<evidence type="ECO:0000313" key="2">
    <source>
        <dbReference type="EnsemblMetazoa" id="CLYHEMP012158.1"/>
    </source>
</evidence>
<dbReference type="OrthoDB" id="9900190at2759"/>
<accession>A0A7M5UMT8</accession>